<dbReference type="Proteomes" id="UP000821845">
    <property type="component" value="Chromosome 6"/>
</dbReference>
<keyword evidence="2" id="KW-1185">Reference proteome</keyword>
<proteinExistence type="predicted"/>
<evidence type="ECO:0000313" key="2">
    <source>
        <dbReference type="Proteomes" id="UP000821845"/>
    </source>
</evidence>
<name>A0ACB7S101_HYAAI</name>
<dbReference type="EMBL" id="CM023486">
    <property type="protein sequence ID" value="KAH6927576.1"/>
    <property type="molecule type" value="Genomic_DNA"/>
</dbReference>
<protein>
    <submittedName>
        <fullName evidence="1">Uncharacterized protein</fullName>
    </submittedName>
</protein>
<reference evidence="1" key="1">
    <citation type="submission" date="2020-05" db="EMBL/GenBank/DDBJ databases">
        <title>Large-scale comparative analyses of tick genomes elucidate their genetic diversity and vector capacities.</title>
        <authorList>
            <person name="Jia N."/>
            <person name="Wang J."/>
            <person name="Shi W."/>
            <person name="Du L."/>
            <person name="Sun Y."/>
            <person name="Zhan W."/>
            <person name="Jiang J."/>
            <person name="Wang Q."/>
            <person name="Zhang B."/>
            <person name="Ji P."/>
            <person name="Sakyi L.B."/>
            <person name="Cui X."/>
            <person name="Yuan T."/>
            <person name="Jiang B."/>
            <person name="Yang W."/>
            <person name="Lam T.T.-Y."/>
            <person name="Chang Q."/>
            <person name="Ding S."/>
            <person name="Wang X."/>
            <person name="Zhu J."/>
            <person name="Ruan X."/>
            <person name="Zhao L."/>
            <person name="Wei J."/>
            <person name="Que T."/>
            <person name="Du C."/>
            <person name="Cheng J."/>
            <person name="Dai P."/>
            <person name="Han X."/>
            <person name="Huang E."/>
            <person name="Gao Y."/>
            <person name="Liu J."/>
            <person name="Shao H."/>
            <person name="Ye R."/>
            <person name="Li L."/>
            <person name="Wei W."/>
            <person name="Wang X."/>
            <person name="Wang C."/>
            <person name="Yang T."/>
            <person name="Huo Q."/>
            <person name="Li W."/>
            <person name="Guo W."/>
            <person name="Chen H."/>
            <person name="Zhou L."/>
            <person name="Ni X."/>
            <person name="Tian J."/>
            <person name="Zhou Y."/>
            <person name="Sheng Y."/>
            <person name="Liu T."/>
            <person name="Pan Y."/>
            <person name="Xia L."/>
            <person name="Li J."/>
            <person name="Zhao F."/>
            <person name="Cao W."/>
        </authorList>
    </citation>
    <scope>NUCLEOTIDE SEQUENCE</scope>
    <source>
        <strain evidence="1">Hyas-2018</strain>
    </source>
</reference>
<accession>A0ACB7S101</accession>
<evidence type="ECO:0000313" key="1">
    <source>
        <dbReference type="EMBL" id="KAH6927576.1"/>
    </source>
</evidence>
<organism evidence="1 2">
    <name type="scientific">Hyalomma asiaticum</name>
    <name type="common">Tick</name>
    <dbReference type="NCBI Taxonomy" id="266040"/>
    <lineage>
        <taxon>Eukaryota</taxon>
        <taxon>Metazoa</taxon>
        <taxon>Ecdysozoa</taxon>
        <taxon>Arthropoda</taxon>
        <taxon>Chelicerata</taxon>
        <taxon>Arachnida</taxon>
        <taxon>Acari</taxon>
        <taxon>Parasitiformes</taxon>
        <taxon>Ixodida</taxon>
        <taxon>Ixodoidea</taxon>
        <taxon>Ixodidae</taxon>
        <taxon>Hyalomminae</taxon>
        <taxon>Hyalomma</taxon>
    </lineage>
</organism>
<gene>
    <name evidence="1" type="ORF">HPB50_005693</name>
</gene>
<sequence>MGWQGPEFLSESQDCIYMFEWRTMLACPPIFKSECSVMHGKEGLVDLSPLSDPKKNYVVTTANGTKYVINVCRSVIYGPGSACVKKAGACAVLKPHVTQNIGQVQQPPVFEDGVVKIKYTSGDICQTRSSRSQPVRMQTVIEFQCDKNIKAGYPMLLREDRCTYYFQWRTAYACPMAEDAVYDNCKVFHPFTNEEYDMSSLRSALPVNITRDGTTYFMNVCGSLPADLCGPGAGMCLMDGASGKLVNLGKASGQIHLMPDGVMYVKYDGGDWCDPRLAPAKRRSSMIQFVCASAGRSHMGPQLLYVDSGCAYYFVWYTERACRRVLHCVADEGTEKYDLSPLIKSAGRHAVLNLVDPGYTYYINVCHPVNAEAPHHMLSNAGLIRTSKTTGSTEEQPVLLDIDKEDCVYIFEWKTNLVCPEINKKAVPTENCTFSIPQHGLSFDLSALKPNTSSMFEVPDLDGKGKFTLDICGKMTRATSDCNGSSVCFISGNEEKSYGTLSSFTYLQGDLKVMYTNGSRCNQSEAATHSAAVNFQCDENAGLGTPVLEHRHACYSTFVWKTNLVCMPDHRQCVLTSGDNTYDFGLLASVSHVRSVTDSEGNIYWLNVCSDMNADHQNVQSCPSSAAVCMRKKDHSGHDFTIGKAQSLKLSAVDSRRVDMMYGGGDPYVCHNRTTQHPSTLIQHECVTSGSSTGVLEFISGPTPDQCLFVFRWKSRTACPITEDEVIPENDGILVEKRLGLAVNLSSLLSSAFNVSESRGKDSYVYMVKLGEPVVTGIPGACTKARSELLLEMESLVSKCGRTNKSVKSIISFECSKSAGLGSPEFLYESGKCHYLFRWATAQVCHNALVRLAELDSDRLVSPASKSSNATVGIVVAAVVVFVLASAGLYLLRHKLRLLTERKERAKKKEFAPSL</sequence>
<comment type="caution">
    <text evidence="1">The sequence shown here is derived from an EMBL/GenBank/DDBJ whole genome shotgun (WGS) entry which is preliminary data.</text>
</comment>